<dbReference type="EMBL" id="AP018449">
    <property type="protein sequence ID" value="BBB91051.1"/>
    <property type="molecule type" value="Genomic_DNA"/>
</dbReference>
<dbReference type="Pfam" id="PF06763">
    <property type="entry name" value="Minor_tail_Z"/>
    <property type="match status" value="1"/>
</dbReference>
<proteinExistence type="predicted"/>
<accession>A0A348AJ03</accession>
<dbReference type="KEGG" id="mana:MAMMFC1_01719"/>
<keyword evidence="2" id="KW-1185">Reference proteome</keyword>
<gene>
    <name evidence="1" type="ORF">MAMMFC1_01719</name>
</gene>
<reference evidence="1 2" key="1">
    <citation type="journal article" date="2018" name="Int. J. Syst. Evol. Microbiol.">
        <title>Methylomusa anaerophila gen. nov., sp. nov., an anaerobic methanol-utilizing bacterium isolated from a microbial fuel cell.</title>
        <authorList>
            <person name="Amano N."/>
            <person name="Yamamuro A."/>
            <person name="Miyahara M."/>
            <person name="Kouzuma A."/>
            <person name="Abe T."/>
            <person name="Watanabe K."/>
        </authorList>
    </citation>
    <scope>NUCLEOTIDE SEQUENCE [LARGE SCALE GENOMIC DNA]</scope>
    <source>
        <strain evidence="1 2">MMFC1</strain>
    </source>
</reference>
<organism evidence="1 2">
    <name type="scientific">Methylomusa anaerophila</name>
    <dbReference type="NCBI Taxonomy" id="1930071"/>
    <lineage>
        <taxon>Bacteria</taxon>
        <taxon>Bacillati</taxon>
        <taxon>Bacillota</taxon>
        <taxon>Negativicutes</taxon>
        <taxon>Selenomonadales</taxon>
        <taxon>Sporomusaceae</taxon>
        <taxon>Methylomusa</taxon>
    </lineage>
</organism>
<evidence type="ECO:0000313" key="1">
    <source>
        <dbReference type="EMBL" id="BBB91051.1"/>
    </source>
</evidence>
<name>A0A348AJ03_9FIRM</name>
<dbReference type="InterPro" id="IPR010633">
    <property type="entry name" value="Phage_lambda_GpZ"/>
</dbReference>
<dbReference type="Proteomes" id="UP000276437">
    <property type="component" value="Chromosome"/>
</dbReference>
<dbReference type="RefSeq" id="WP_126308116.1">
    <property type="nucleotide sequence ID" value="NZ_AP018449.1"/>
</dbReference>
<dbReference type="AlphaFoldDB" id="A0A348AJ03"/>
<protein>
    <submittedName>
        <fullName evidence="1">Prophage minor tail protein Z</fullName>
    </submittedName>
</protein>
<sequence>MIELTDDQLKRAEQLLKHLPGALPKAVANAINRASESARAEAVRKASEEYVIRPGRVRETIDIAKASPAILFARVRSKGRPRALTYFQTTPKQVPKKRPRGQLVAQVKRSEGGGSIKSAFLARMKSGHLGVFNRTNNLTSTGKVELVQRYGPSVPQMLENPTIQQFVEQKAMETLEKRFDHELDRLLKG</sequence>
<evidence type="ECO:0000313" key="2">
    <source>
        <dbReference type="Proteomes" id="UP000276437"/>
    </source>
</evidence>
<dbReference type="OrthoDB" id="5518677at2"/>